<dbReference type="EMBL" id="CAJVCH010528612">
    <property type="protein sequence ID" value="CAG7823165.1"/>
    <property type="molecule type" value="Genomic_DNA"/>
</dbReference>
<name>A0A8J2L0Y3_9HEXA</name>
<gene>
    <name evidence="1" type="ORF">AFUS01_LOCUS33396</name>
</gene>
<comment type="caution">
    <text evidence="1">The sequence shown here is derived from an EMBL/GenBank/DDBJ whole genome shotgun (WGS) entry which is preliminary data.</text>
</comment>
<keyword evidence="2" id="KW-1185">Reference proteome</keyword>
<accession>A0A8J2L0Y3</accession>
<organism evidence="1 2">
    <name type="scientific">Allacma fusca</name>
    <dbReference type="NCBI Taxonomy" id="39272"/>
    <lineage>
        <taxon>Eukaryota</taxon>
        <taxon>Metazoa</taxon>
        <taxon>Ecdysozoa</taxon>
        <taxon>Arthropoda</taxon>
        <taxon>Hexapoda</taxon>
        <taxon>Collembola</taxon>
        <taxon>Symphypleona</taxon>
        <taxon>Sminthuridae</taxon>
        <taxon>Allacma</taxon>
    </lineage>
</organism>
<sequence>MTCSPYSLFISYKDLRASPLSHSRDLHLAIARQITLRTQTLTLKLLSSDFLFLLRFSFLLSQFHIIKGSVYCRG</sequence>
<dbReference type="Proteomes" id="UP000708208">
    <property type="component" value="Unassembled WGS sequence"/>
</dbReference>
<proteinExistence type="predicted"/>
<reference evidence="1" key="1">
    <citation type="submission" date="2021-06" db="EMBL/GenBank/DDBJ databases">
        <authorList>
            <person name="Hodson N. C."/>
            <person name="Mongue J. A."/>
            <person name="Jaron S. K."/>
        </authorList>
    </citation>
    <scope>NUCLEOTIDE SEQUENCE</scope>
</reference>
<evidence type="ECO:0000313" key="2">
    <source>
        <dbReference type="Proteomes" id="UP000708208"/>
    </source>
</evidence>
<dbReference type="AlphaFoldDB" id="A0A8J2L0Y3"/>
<evidence type="ECO:0000313" key="1">
    <source>
        <dbReference type="EMBL" id="CAG7823165.1"/>
    </source>
</evidence>
<protein>
    <submittedName>
        <fullName evidence="1">Uncharacterized protein</fullName>
    </submittedName>
</protein>